<evidence type="ECO:0000256" key="5">
    <source>
        <dbReference type="ARBA" id="ARBA00023008"/>
    </source>
</evidence>
<dbReference type="GO" id="GO:0006582">
    <property type="term" value="P:melanin metabolic process"/>
    <property type="evidence" value="ECO:0007669"/>
    <property type="project" value="UniProtKB-ARBA"/>
</dbReference>
<dbReference type="InterPro" id="IPR008922">
    <property type="entry name" value="Di-copper_centre_dom_sf"/>
</dbReference>
<keyword evidence="5" id="KW-0186">Copper</keyword>
<organism evidence="8 9">
    <name type="scientific">Laodelphax striatellus</name>
    <name type="common">Small brown planthopper</name>
    <name type="synonym">Delphax striatella</name>
    <dbReference type="NCBI Taxonomy" id="195883"/>
    <lineage>
        <taxon>Eukaryota</taxon>
        <taxon>Metazoa</taxon>
        <taxon>Ecdysozoa</taxon>
        <taxon>Arthropoda</taxon>
        <taxon>Hexapoda</taxon>
        <taxon>Insecta</taxon>
        <taxon>Pterygota</taxon>
        <taxon>Neoptera</taxon>
        <taxon>Paraneoptera</taxon>
        <taxon>Hemiptera</taxon>
        <taxon>Auchenorrhyncha</taxon>
        <taxon>Fulgoroidea</taxon>
        <taxon>Delphacidae</taxon>
        <taxon>Criomorphinae</taxon>
        <taxon>Laodelphax</taxon>
    </lineage>
</organism>
<dbReference type="InterPro" id="IPR000896">
    <property type="entry name" value="Hemocyanin/hexamerin_mid_dom"/>
</dbReference>
<evidence type="ECO:0000256" key="4">
    <source>
        <dbReference type="ARBA" id="ARBA00023002"/>
    </source>
</evidence>
<dbReference type="STRING" id="195883.A0A482WI72"/>
<proteinExistence type="inferred from homology"/>
<dbReference type="SMR" id="A0A482WI72"/>
<dbReference type="PANTHER" id="PTHR11511">
    <property type="entry name" value="LARVAL STORAGE PROTEIN/PHENOLOXIDASE"/>
    <property type="match status" value="1"/>
</dbReference>
<gene>
    <name evidence="8" type="ORF">LSTR_LSTR016846</name>
</gene>
<feature type="domain" description="Hemocyanin middle" evidence="7">
    <location>
        <begin position="9"/>
        <end position="87"/>
    </location>
</feature>
<evidence type="ECO:0000256" key="1">
    <source>
        <dbReference type="ARBA" id="ARBA00001973"/>
    </source>
</evidence>
<evidence type="ECO:0000313" key="8">
    <source>
        <dbReference type="EMBL" id="RZF33249.1"/>
    </source>
</evidence>
<keyword evidence="4" id="KW-0560">Oxidoreductase</keyword>
<dbReference type="GO" id="GO:0004503">
    <property type="term" value="F:tyrosinase activity"/>
    <property type="evidence" value="ECO:0007669"/>
    <property type="project" value="UniProtKB-ARBA"/>
</dbReference>
<keyword evidence="6" id="KW-0503">Monooxygenase</keyword>
<feature type="non-terminal residue" evidence="8">
    <location>
        <position position="88"/>
    </location>
</feature>
<reference evidence="8 9" key="1">
    <citation type="journal article" date="2017" name="Gigascience">
        <title>Genome sequence of the small brown planthopper, Laodelphax striatellus.</title>
        <authorList>
            <person name="Zhu J."/>
            <person name="Jiang F."/>
            <person name="Wang X."/>
            <person name="Yang P."/>
            <person name="Bao Y."/>
            <person name="Zhao W."/>
            <person name="Wang W."/>
            <person name="Lu H."/>
            <person name="Wang Q."/>
            <person name="Cui N."/>
            <person name="Li J."/>
            <person name="Chen X."/>
            <person name="Luo L."/>
            <person name="Yu J."/>
            <person name="Kang L."/>
            <person name="Cui F."/>
        </authorList>
    </citation>
    <scope>NUCLEOTIDE SEQUENCE [LARGE SCALE GENOMIC DNA]</scope>
    <source>
        <strain evidence="8">Lst14</strain>
    </source>
</reference>
<dbReference type="InterPro" id="IPR013788">
    <property type="entry name" value="Hemocyanin/hexamerin"/>
</dbReference>
<dbReference type="OrthoDB" id="8119704at2759"/>
<dbReference type="InParanoid" id="A0A482WI72"/>
<dbReference type="SUPFAM" id="SSF48056">
    <property type="entry name" value="Di-copper centre-containing domain"/>
    <property type="match status" value="1"/>
</dbReference>
<evidence type="ECO:0000313" key="9">
    <source>
        <dbReference type="Proteomes" id="UP000291343"/>
    </source>
</evidence>
<comment type="similarity">
    <text evidence="2">Belongs to the tyrosinase family.</text>
</comment>
<keyword evidence="3" id="KW-0479">Metal-binding</keyword>
<dbReference type="Proteomes" id="UP000291343">
    <property type="component" value="Unassembled WGS sequence"/>
</dbReference>
<accession>A0A482WI72</accession>
<evidence type="ECO:0000256" key="2">
    <source>
        <dbReference type="ARBA" id="ARBA00009928"/>
    </source>
</evidence>
<keyword evidence="9" id="KW-1185">Reference proteome</keyword>
<comment type="caution">
    <text evidence="8">The sequence shown here is derived from an EMBL/GenBank/DDBJ whole genome shotgun (WGS) entry which is preliminary data.</text>
</comment>
<protein>
    <recommendedName>
        <fullName evidence="7">Hemocyanin middle domain-containing protein</fullName>
    </recommendedName>
</protein>
<dbReference type="Gene3D" id="1.10.1280.10">
    <property type="entry name" value="Di-copper center containing domain from catechol oxidase"/>
    <property type="match status" value="1"/>
</dbReference>
<dbReference type="Pfam" id="PF00372">
    <property type="entry name" value="Hemocyanin_M"/>
    <property type="match status" value="1"/>
</dbReference>
<sequence>INRETEQLVFDIQDLERWRDRLYEAVSTGRVINSQGQSIPLTEEKGIDILGDLIEASSLSINRNLYGDLHNLGHAALGLAHDPEFKYL</sequence>
<dbReference type="PANTHER" id="PTHR11511:SF4">
    <property type="entry name" value="PHENOLOXIDASE 2-RELATED"/>
    <property type="match status" value="1"/>
</dbReference>
<evidence type="ECO:0000256" key="3">
    <source>
        <dbReference type="ARBA" id="ARBA00022723"/>
    </source>
</evidence>
<dbReference type="EMBL" id="QKKF02034397">
    <property type="protein sequence ID" value="RZF33249.1"/>
    <property type="molecule type" value="Genomic_DNA"/>
</dbReference>
<evidence type="ECO:0000259" key="7">
    <source>
        <dbReference type="Pfam" id="PF00372"/>
    </source>
</evidence>
<feature type="non-terminal residue" evidence="8">
    <location>
        <position position="1"/>
    </location>
</feature>
<dbReference type="AlphaFoldDB" id="A0A482WI72"/>
<evidence type="ECO:0000256" key="6">
    <source>
        <dbReference type="ARBA" id="ARBA00023033"/>
    </source>
</evidence>
<comment type="cofactor">
    <cofactor evidence="1">
        <name>Cu(2+)</name>
        <dbReference type="ChEBI" id="CHEBI:29036"/>
    </cofactor>
</comment>
<dbReference type="GO" id="GO:0046872">
    <property type="term" value="F:metal ion binding"/>
    <property type="evidence" value="ECO:0007669"/>
    <property type="project" value="UniProtKB-KW"/>
</dbReference>
<name>A0A482WI72_LAOST</name>